<gene>
    <name evidence="2" type="ORF">MUK42_10850</name>
</gene>
<evidence type="ECO:0000256" key="1">
    <source>
        <dbReference type="SAM" id="MobiDB-lite"/>
    </source>
</evidence>
<proteinExistence type="predicted"/>
<dbReference type="Proteomes" id="UP001055439">
    <property type="component" value="Chromosome 7"/>
</dbReference>
<reference evidence="2" key="1">
    <citation type="submission" date="2022-05" db="EMBL/GenBank/DDBJ databases">
        <title>The Musa troglodytarum L. genome provides insights into the mechanism of non-climacteric behaviour and enrichment of carotenoids.</title>
        <authorList>
            <person name="Wang J."/>
        </authorList>
    </citation>
    <scope>NUCLEOTIDE SEQUENCE</scope>
    <source>
        <tissue evidence="2">Leaf</tissue>
    </source>
</reference>
<feature type="compositionally biased region" description="Gly residues" evidence="1">
    <location>
        <begin position="87"/>
        <end position="96"/>
    </location>
</feature>
<feature type="compositionally biased region" description="Low complexity" evidence="1">
    <location>
        <begin position="97"/>
        <end position="106"/>
    </location>
</feature>
<dbReference type="EMBL" id="CP097509">
    <property type="protein sequence ID" value="URE18864.1"/>
    <property type="molecule type" value="Genomic_DNA"/>
</dbReference>
<keyword evidence="3" id="KW-1185">Reference proteome</keyword>
<feature type="compositionally biased region" description="Basic residues" evidence="1">
    <location>
        <begin position="67"/>
        <end position="81"/>
    </location>
</feature>
<sequence>EGTDTEGTGAVPVAGEPPEGRPEATDAGGGLLLGVRRAGEGAVRGPHRVRQPPAVPDAARRGGGGVRVRRRRAARAPLRRRALPEGAVGGGAGHGGAALASVQLRQSPRRRLPPAEPGTAADSRARLDDRTCMAVLYVRTRCVCFPRVCNHLKRVSSPLRF</sequence>
<feature type="non-terminal residue" evidence="2">
    <location>
        <position position="1"/>
    </location>
</feature>
<name>A0A9E7GVG9_9LILI</name>
<evidence type="ECO:0000313" key="2">
    <source>
        <dbReference type="EMBL" id="URE18864.1"/>
    </source>
</evidence>
<feature type="region of interest" description="Disordered" evidence="1">
    <location>
        <begin position="1"/>
        <end position="122"/>
    </location>
</feature>
<evidence type="ECO:0000313" key="3">
    <source>
        <dbReference type="Proteomes" id="UP001055439"/>
    </source>
</evidence>
<protein>
    <submittedName>
        <fullName evidence="2">Auxin responsive protein</fullName>
    </submittedName>
</protein>
<dbReference type="AlphaFoldDB" id="A0A9E7GVG9"/>
<accession>A0A9E7GVG9</accession>
<organism evidence="2 3">
    <name type="scientific">Musa troglodytarum</name>
    <name type="common">fe'i banana</name>
    <dbReference type="NCBI Taxonomy" id="320322"/>
    <lineage>
        <taxon>Eukaryota</taxon>
        <taxon>Viridiplantae</taxon>
        <taxon>Streptophyta</taxon>
        <taxon>Embryophyta</taxon>
        <taxon>Tracheophyta</taxon>
        <taxon>Spermatophyta</taxon>
        <taxon>Magnoliopsida</taxon>
        <taxon>Liliopsida</taxon>
        <taxon>Zingiberales</taxon>
        <taxon>Musaceae</taxon>
        <taxon>Musa</taxon>
    </lineage>
</organism>
<feature type="compositionally biased region" description="Low complexity" evidence="1">
    <location>
        <begin position="33"/>
        <end position="44"/>
    </location>
</feature>